<name>A0A9P3Q7X3_9MYCO</name>
<keyword evidence="4" id="KW-1185">Reference proteome</keyword>
<dbReference type="Proteomes" id="UP001064782">
    <property type="component" value="Unassembled WGS sequence"/>
</dbReference>
<dbReference type="EMBL" id="BRZI01000023">
    <property type="protein sequence ID" value="GLD31271.1"/>
    <property type="molecule type" value="Genomic_DNA"/>
</dbReference>
<evidence type="ECO:0000313" key="4">
    <source>
        <dbReference type="Proteomes" id="UP001064782"/>
    </source>
</evidence>
<evidence type="ECO:0000313" key="2">
    <source>
        <dbReference type="EMBL" id="GLB83060.1"/>
    </source>
</evidence>
<proteinExistence type="predicted"/>
<reference evidence="3" key="1">
    <citation type="submission" date="2022-08" db="EMBL/GenBank/DDBJ databases">
        <title>Mycobacterium kiyosense sp. nov., scotochromogenic slow-glowing species isolated from respiratory specimens.</title>
        <authorList>
            <person name="Fukano H."/>
            <person name="Kazumi Y."/>
            <person name="Sakagami N."/>
            <person name="Ato M."/>
            <person name="Mitarai S."/>
            <person name="Hoshino Y."/>
        </authorList>
    </citation>
    <scope>NUCLEOTIDE SEQUENCE</scope>
    <source>
        <strain evidence="3">1413</strain>
        <strain evidence="2">SRL2020-028</strain>
    </source>
</reference>
<comment type="caution">
    <text evidence="3">The sequence shown here is derived from an EMBL/GenBank/DDBJ whole genome shotgun (WGS) entry which is preliminary data.</text>
</comment>
<dbReference type="EMBL" id="BRXE01000020">
    <property type="protein sequence ID" value="GLB83060.1"/>
    <property type="molecule type" value="Genomic_DNA"/>
</dbReference>
<dbReference type="AlphaFoldDB" id="A0A9P3Q7X3"/>
<feature type="region of interest" description="Disordered" evidence="1">
    <location>
        <begin position="1"/>
        <end position="32"/>
    </location>
</feature>
<evidence type="ECO:0000313" key="3">
    <source>
        <dbReference type="EMBL" id="GLD31271.1"/>
    </source>
</evidence>
<accession>A0A9P3Q7X3</accession>
<gene>
    <name evidence="3" type="ORF">Mkiyose1413_31540</name>
    <name evidence="2" type="ORF">SRL2020028_23160</name>
</gene>
<sequence length="201" mass="21978">MNPFNSEAAPVIPDAPTPGGSRCNPPSTREQKGPIIMTQPIADDDPFAGAPELVRCDHCGRYGWHETSRCPEAPLSDQLRAAADAIEKVNACCETWCTDPGDHPGDPACWGADYYVNLTMEDGYPHGALPGLEGHFDPPRIGVNPYRRTPGWRSCVYLHLYRPSENKYLDLDINLQVTADEARQLAAHLIAVADEIDGGVR</sequence>
<evidence type="ECO:0000256" key="1">
    <source>
        <dbReference type="SAM" id="MobiDB-lite"/>
    </source>
</evidence>
<organism evidence="3 4">
    <name type="scientific">Mycobacterium kiyosense</name>
    <dbReference type="NCBI Taxonomy" id="2871094"/>
    <lineage>
        <taxon>Bacteria</taxon>
        <taxon>Bacillati</taxon>
        <taxon>Actinomycetota</taxon>
        <taxon>Actinomycetes</taxon>
        <taxon>Mycobacteriales</taxon>
        <taxon>Mycobacteriaceae</taxon>
        <taxon>Mycobacterium</taxon>
    </lineage>
</organism>
<dbReference type="Proteomes" id="UP001165663">
    <property type="component" value="Unassembled WGS sequence"/>
</dbReference>
<protein>
    <submittedName>
        <fullName evidence="3">Uncharacterized protein</fullName>
    </submittedName>
</protein>